<dbReference type="AlphaFoldDB" id="A0A8H3YLB4"/>
<evidence type="ECO:0000313" key="2">
    <source>
        <dbReference type="EMBL" id="KAE9964719.1"/>
    </source>
</evidence>
<dbReference type="Proteomes" id="UP000447873">
    <property type="component" value="Unassembled WGS sequence"/>
</dbReference>
<evidence type="ECO:0000313" key="3">
    <source>
        <dbReference type="Proteomes" id="UP000447873"/>
    </source>
</evidence>
<dbReference type="EMBL" id="WNWS01000661">
    <property type="protein sequence ID" value="KAE9964719.1"/>
    <property type="molecule type" value="Genomic_DNA"/>
</dbReference>
<proteinExistence type="predicted"/>
<organism evidence="2 3">
    <name type="scientific">Venturia inaequalis</name>
    <name type="common">Apple scab fungus</name>
    <dbReference type="NCBI Taxonomy" id="5025"/>
    <lineage>
        <taxon>Eukaryota</taxon>
        <taxon>Fungi</taxon>
        <taxon>Dikarya</taxon>
        <taxon>Ascomycota</taxon>
        <taxon>Pezizomycotina</taxon>
        <taxon>Dothideomycetes</taxon>
        <taxon>Pleosporomycetidae</taxon>
        <taxon>Venturiales</taxon>
        <taxon>Venturiaceae</taxon>
        <taxon>Venturia</taxon>
    </lineage>
</organism>
<sequence length="155" mass="18067">MGSPSRTPRIERRRTRSTTSGLLARQGADTPATSPRTKRYLERVNHGDRQEARKKLKLERKPRTNFFCLPAEIRQQILFLSFENVSFYIHTSSRCVFNNEWGWGPGLGGWGSFWDWSRTLRDLVDERLEGDACYVADRVMARKEICAMRLPFRPS</sequence>
<comment type="caution">
    <text evidence="2">The sequence shown here is derived from an EMBL/GenBank/DDBJ whole genome shotgun (WGS) entry which is preliminary data.</text>
</comment>
<protein>
    <submittedName>
        <fullName evidence="2">Uncharacterized protein</fullName>
    </submittedName>
</protein>
<evidence type="ECO:0000256" key="1">
    <source>
        <dbReference type="SAM" id="MobiDB-lite"/>
    </source>
</evidence>
<reference evidence="2 3" key="1">
    <citation type="submission" date="2018-12" db="EMBL/GenBank/DDBJ databases">
        <title>Venturia inaequalis Genome Resource.</title>
        <authorList>
            <person name="Lichtner F.J."/>
        </authorList>
    </citation>
    <scope>NUCLEOTIDE SEQUENCE [LARGE SCALE GENOMIC DNA]</scope>
    <source>
        <strain evidence="2 3">120213</strain>
    </source>
</reference>
<gene>
    <name evidence="2" type="ORF">EG328_010267</name>
</gene>
<accession>A0A8H3YLB4</accession>
<feature type="region of interest" description="Disordered" evidence="1">
    <location>
        <begin position="1"/>
        <end position="39"/>
    </location>
</feature>
<name>A0A8H3YLB4_VENIN</name>